<dbReference type="Gene3D" id="1.10.30.50">
    <property type="match status" value="1"/>
</dbReference>
<accession>A0A1I0H2X3</accession>
<dbReference type="AlphaFoldDB" id="A0A1I0H2X3"/>
<protein>
    <submittedName>
        <fullName evidence="2">5-methylcytosine-specific restriction enzyme A</fullName>
    </submittedName>
</protein>
<proteinExistence type="predicted"/>
<dbReference type="CDD" id="cd00085">
    <property type="entry name" value="HNHc"/>
    <property type="match status" value="1"/>
</dbReference>
<evidence type="ECO:0000313" key="2">
    <source>
        <dbReference type="EMBL" id="SET77176.1"/>
    </source>
</evidence>
<dbReference type="InterPro" id="IPR002711">
    <property type="entry name" value="HNH"/>
</dbReference>
<dbReference type="GO" id="GO:0003676">
    <property type="term" value="F:nucleic acid binding"/>
    <property type="evidence" value="ECO:0007669"/>
    <property type="project" value="InterPro"/>
</dbReference>
<gene>
    <name evidence="2" type="ORF">SAMN05216197_12495</name>
</gene>
<dbReference type="GO" id="GO:0004519">
    <property type="term" value="F:endonuclease activity"/>
    <property type="evidence" value="ECO:0007669"/>
    <property type="project" value="InterPro"/>
</dbReference>
<dbReference type="InterPro" id="IPR003615">
    <property type="entry name" value="HNH_nuc"/>
</dbReference>
<evidence type="ECO:0000313" key="3">
    <source>
        <dbReference type="Proteomes" id="UP000182332"/>
    </source>
</evidence>
<dbReference type="GO" id="GO:0008270">
    <property type="term" value="F:zinc ion binding"/>
    <property type="evidence" value="ECO:0007669"/>
    <property type="project" value="InterPro"/>
</dbReference>
<sequence length="119" mass="13271">MPQRTLKPCAARACNALTRNAKYCDAHLDLSKAWGTRQGSGRGGRPWRRLRDQILARDHYLCRCEECVRLGRVRAATEVDHVVALAHGGTDYPSNLMAIHHDCHKLKTAREAQAARANG</sequence>
<dbReference type="EMBL" id="FOHW01000024">
    <property type="protein sequence ID" value="SET77176.1"/>
    <property type="molecule type" value="Genomic_DNA"/>
</dbReference>
<dbReference type="OrthoDB" id="5292295at2"/>
<organism evidence="2 3">
    <name type="scientific">Pseudomonas graminis</name>
    <dbReference type="NCBI Taxonomy" id="158627"/>
    <lineage>
        <taxon>Bacteria</taxon>
        <taxon>Pseudomonadati</taxon>
        <taxon>Pseudomonadota</taxon>
        <taxon>Gammaproteobacteria</taxon>
        <taxon>Pseudomonadales</taxon>
        <taxon>Pseudomonadaceae</taxon>
        <taxon>Pseudomonas</taxon>
    </lineage>
</organism>
<dbReference type="SMART" id="SM00507">
    <property type="entry name" value="HNHc"/>
    <property type="match status" value="1"/>
</dbReference>
<dbReference type="Pfam" id="PF01844">
    <property type="entry name" value="HNH"/>
    <property type="match status" value="1"/>
</dbReference>
<reference evidence="2 3" key="1">
    <citation type="submission" date="2016-10" db="EMBL/GenBank/DDBJ databases">
        <authorList>
            <person name="de Groot N.N."/>
        </authorList>
    </citation>
    <scope>NUCLEOTIDE SEQUENCE [LARGE SCALE GENOMIC DNA]</scope>
    <source>
        <strain evidence="2 3">DSM 11363</strain>
    </source>
</reference>
<dbReference type="Proteomes" id="UP000182332">
    <property type="component" value="Unassembled WGS sequence"/>
</dbReference>
<feature type="domain" description="HNH nuclease" evidence="1">
    <location>
        <begin position="49"/>
        <end position="105"/>
    </location>
</feature>
<name>A0A1I0H2X3_9PSED</name>
<evidence type="ECO:0000259" key="1">
    <source>
        <dbReference type="SMART" id="SM00507"/>
    </source>
</evidence>